<dbReference type="InterPro" id="IPR012337">
    <property type="entry name" value="RNaseH-like_sf"/>
</dbReference>
<dbReference type="GO" id="GO:0016788">
    <property type="term" value="F:hydrolase activity, acting on ester bonds"/>
    <property type="evidence" value="ECO:0007669"/>
    <property type="project" value="UniProtKB-UniRule"/>
</dbReference>
<organism evidence="7 8">
    <name type="scientific">Candidatus Faeciplasma avium</name>
    <dbReference type="NCBI Taxonomy" id="2840798"/>
    <lineage>
        <taxon>Bacteria</taxon>
        <taxon>Bacillati</taxon>
        <taxon>Bacillota</taxon>
        <taxon>Clostridia</taxon>
        <taxon>Eubacteriales</taxon>
        <taxon>Oscillospiraceae</taxon>
        <taxon>Oscillospiraceae incertae sedis</taxon>
        <taxon>Candidatus Faeciplasma</taxon>
    </lineage>
</organism>
<dbReference type="PANTHER" id="PTHR33317">
    <property type="entry name" value="POLYNUCLEOTIDYL TRANSFERASE, RIBONUCLEASE H-LIKE SUPERFAMILY PROTEIN"/>
    <property type="match status" value="1"/>
</dbReference>
<evidence type="ECO:0000256" key="3">
    <source>
        <dbReference type="ARBA" id="ARBA00022722"/>
    </source>
</evidence>
<comment type="subcellular location">
    <subcellularLocation>
        <location evidence="5">Cytoplasm</location>
    </subcellularLocation>
</comment>
<sequence length="142" mass="15687">MKILAVDYGDARTGLAHCDSYESIAAPLETISDWNRDRVASSISEMARSLGTELIIVGLPVNMDGSMGERAMVCQEFSELLHSLTGLPVELRDERLTTVQAHGILSRSNVRGKKRKAVVDTVAAVLILEEYLDYRRKKGIKP</sequence>
<feature type="domain" description="YqgF/RNase H-like" evidence="6">
    <location>
        <begin position="1"/>
        <end position="101"/>
    </location>
</feature>
<dbReference type="InterPro" id="IPR006641">
    <property type="entry name" value="YqgF/RNaseH-like_dom"/>
</dbReference>
<keyword evidence="2 5" id="KW-0690">Ribosome biogenesis</keyword>
<dbReference type="Proteomes" id="UP000823960">
    <property type="component" value="Unassembled WGS sequence"/>
</dbReference>
<reference evidence="7" key="1">
    <citation type="submission" date="2020-10" db="EMBL/GenBank/DDBJ databases">
        <authorList>
            <person name="Gilroy R."/>
        </authorList>
    </citation>
    <scope>NUCLEOTIDE SEQUENCE</scope>
    <source>
        <strain evidence="7">1370</strain>
    </source>
</reference>
<evidence type="ECO:0000256" key="1">
    <source>
        <dbReference type="ARBA" id="ARBA00022490"/>
    </source>
</evidence>
<dbReference type="AlphaFoldDB" id="A0A9D1T4B3"/>
<proteinExistence type="inferred from homology"/>
<dbReference type="GO" id="GO:0005829">
    <property type="term" value="C:cytosol"/>
    <property type="evidence" value="ECO:0007669"/>
    <property type="project" value="TreeGrafter"/>
</dbReference>
<evidence type="ECO:0000256" key="4">
    <source>
        <dbReference type="ARBA" id="ARBA00022801"/>
    </source>
</evidence>
<dbReference type="NCBIfam" id="TIGR00250">
    <property type="entry name" value="RNAse_H_YqgF"/>
    <property type="match status" value="1"/>
</dbReference>
<protein>
    <recommendedName>
        <fullName evidence="5">Putative pre-16S rRNA nuclease</fullName>
        <ecNumber evidence="5">3.1.-.-</ecNumber>
    </recommendedName>
</protein>
<evidence type="ECO:0000313" key="7">
    <source>
        <dbReference type="EMBL" id="HIV10976.1"/>
    </source>
</evidence>
<dbReference type="Pfam" id="PF03652">
    <property type="entry name" value="RuvX"/>
    <property type="match status" value="1"/>
</dbReference>
<dbReference type="PANTHER" id="PTHR33317:SF4">
    <property type="entry name" value="POLYNUCLEOTIDYL TRANSFERASE, RIBONUCLEASE H-LIKE SUPERFAMILY PROTEIN"/>
    <property type="match status" value="1"/>
</dbReference>
<evidence type="ECO:0000259" key="6">
    <source>
        <dbReference type="SMART" id="SM00732"/>
    </source>
</evidence>
<dbReference type="InterPro" id="IPR005227">
    <property type="entry name" value="YqgF"/>
</dbReference>
<gene>
    <name evidence="7" type="primary">ruvX</name>
    <name evidence="7" type="ORF">IAD28_04725</name>
</gene>
<dbReference type="InterPro" id="IPR037027">
    <property type="entry name" value="YqgF/RNaseH-like_dom_sf"/>
</dbReference>
<dbReference type="SMART" id="SM00732">
    <property type="entry name" value="YqgFc"/>
    <property type="match status" value="1"/>
</dbReference>
<accession>A0A9D1T4B3</accession>
<evidence type="ECO:0000313" key="8">
    <source>
        <dbReference type="Proteomes" id="UP000823960"/>
    </source>
</evidence>
<dbReference type="EC" id="3.1.-.-" evidence="5"/>
<keyword evidence="4 5" id="KW-0378">Hydrolase</keyword>
<comment type="caution">
    <text evidence="7">The sequence shown here is derived from an EMBL/GenBank/DDBJ whole genome shotgun (WGS) entry which is preliminary data.</text>
</comment>
<reference evidence="7" key="2">
    <citation type="journal article" date="2021" name="PeerJ">
        <title>Extensive microbial diversity within the chicken gut microbiome revealed by metagenomics and culture.</title>
        <authorList>
            <person name="Gilroy R."/>
            <person name="Ravi A."/>
            <person name="Getino M."/>
            <person name="Pursley I."/>
            <person name="Horton D.L."/>
            <person name="Alikhan N.F."/>
            <person name="Baker D."/>
            <person name="Gharbi K."/>
            <person name="Hall N."/>
            <person name="Watson M."/>
            <person name="Adriaenssens E.M."/>
            <person name="Foster-Nyarko E."/>
            <person name="Jarju S."/>
            <person name="Secka A."/>
            <person name="Antonio M."/>
            <person name="Oren A."/>
            <person name="Chaudhuri R.R."/>
            <person name="La Ragione R."/>
            <person name="Hildebrand F."/>
            <person name="Pallen M.J."/>
        </authorList>
    </citation>
    <scope>NUCLEOTIDE SEQUENCE</scope>
    <source>
        <strain evidence="7">1370</strain>
    </source>
</reference>
<evidence type="ECO:0000256" key="2">
    <source>
        <dbReference type="ARBA" id="ARBA00022517"/>
    </source>
</evidence>
<dbReference type="GO" id="GO:0000967">
    <property type="term" value="P:rRNA 5'-end processing"/>
    <property type="evidence" value="ECO:0007669"/>
    <property type="project" value="UniProtKB-UniRule"/>
</dbReference>
<comment type="function">
    <text evidence="5">Could be a nuclease involved in processing of the 5'-end of pre-16S rRNA.</text>
</comment>
<evidence type="ECO:0000256" key="5">
    <source>
        <dbReference type="HAMAP-Rule" id="MF_00651"/>
    </source>
</evidence>
<keyword evidence="3 5" id="KW-0540">Nuclease</keyword>
<dbReference type="SUPFAM" id="SSF53098">
    <property type="entry name" value="Ribonuclease H-like"/>
    <property type="match status" value="1"/>
</dbReference>
<dbReference type="Gene3D" id="3.30.420.140">
    <property type="entry name" value="YqgF/RNase H-like domain"/>
    <property type="match status" value="1"/>
</dbReference>
<dbReference type="CDD" id="cd16964">
    <property type="entry name" value="YqgF"/>
    <property type="match status" value="1"/>
</dbReference>
<dbReference type="EMBL" id="DVOL01000063">
    <property type="protein sequence ID" value="HIV10976.1"/>
    <property type="molecule type" value="Genomic_DNA"/>
</dbReference>
<comment type="similarity">
    <text evidence="5">Belongs to the YqgF HJR family.</text>
</comment>
<dbReference type="HAMAP" id="MF_00651">
    <property type="entry name" value="Nuclease_YqgF"/>
    <property type="match status" value="1"/>
</dbReference>
<keyword evidence="1 5" id="KW-0963">Cytoplasm</keyword>
<name>A0A9D1T4B3_9FIRM</name>
<dbReference type="GO" id="GO:0004518">
    <property type="term" value="F:nuclease activity"/>
    <property type="evidence" value="ECO:0007669"/>
    <property type="project" value="UniProtKB-KW"/>
</dbReference>